<evidence type="ECO:0000313" key="2">
    <source>
        <dbReference type="Proteomes" id="UP000001628"/>
    </source>
</evidence>
<dbReference type="InParanoid" id="A0A0A0HVM5"/>
<dbReference type="KEGG" id="pbn:PADG_11244"/>
<keyword evidence="2" id="KW-1185">Reference proteome</keyword>
<name>A0A0A0HVM5_PARBD</name>
<accession>A0A0A0HVM5</accession>
<dbReference type="EMBL" id="KN275958">
    <property type="protein sequence ID" value="KGM92428.1"/>
    <property type="molecule type" value="Genomic_DNA"/>
</dbReference>
<reference evidence="1 2" key="1">
    <citation type="journal article" date="2011" name="PLoS Genet.">
        <title>Comparative genomic analysis of human fungal pathogens causing paracoccidioidomycosis.</title>
        <authorList>
            <person name="Desjardins C.A."/>
            <person name="Champion M.D."/>
            <person name="Holder J.W."/>
            <person name="Muszewska A."/>
            <person name="Goldberg J."/>
            <person name="Bailao A.M."/>
            <person name="Brigido M.M."/>
            <person name="Ferreira M.E."/>
            <person name="Garcia A.M."/>
            <person name="Grynberg M."/>
            <person name="Gujja S."/>
            <person name="Heiman D.I."/>
            <person name="Henn M.R."/>
            <person name="Kodira C.D."/>
            <person name="Leon-Narvaez H."/>
            <person name="Longo L.V."/>
            <person name="Ma L.J."/>
            <person name="Malavazi I."/>
            <person name="Matsuo A.L."/>
            <person name="Morais F.V."/>
            <person name="Pereira M."/>
            <person name="Rodriguez-Brito S."/>
            <person name="Sakthikumar S."/>
            <person name="Salem-Izacc S.M."/>
            <person name="Sykes S.M."/>
            <person name="Teixeira M.M."/>
            <person name="Vallejo M.C."/>
            <person name="Walter M.E."/>
            <person name="Yandava C."/>
            <person name="Young S."/>
            <person name="Zeng Q."/>
            <person name="Zucker J."/>
            <person name="Felipe M.S."/>
            <person name="Goldman G.H."/>
            <person name="Haas B.J."/>
            <person name="McEwen J.G."/>
            <person name="Nino-Vega G."/>
            <person name="Puccia R."/>
            <person name="San-Blas G."/>
            <person name="Soares C.M."/>
            <person name="Birren B.W."/>
            <person name="Cuomo C.A."/>
        </authorList>
    </citation>
    <scope>NUCLEOTIDE SEQUENCE [LARGE SCALE GENOMIC DNA]</scope>
    <source>
        <strain evidence="1 2">Pb18</strain>
    </source>
</reference>
<dbReference type="HOGENOM" id="CLU_2085506_0_0_1"/>
<gene>
    <name evidence="1" type="ORF">PADG_11244</name>
</gene>
<sequence>MLSLSSRPFDPINSVELMNYDERGDVRSESFVSQETRAKLFLLDCVRSDRRSHQLEEHEHYAGTRRTARPSENITGQAVWQCEKIMCCEGWDYVLSTDFDTLTWKRKYGGQNLEDTR</sequence>
<proteinExistence type="predicted"/>
<dbReference type="Proteomes" id="UP000001628">
    <property type="component" value="Unassembled WGS sequence"/>
</dbReference>
<organism evidence="1 2">
    <name type="scientific">Paracoccidioides brasiliensis (strain Pb18)</name>
    <dbReference type="NCBI Taxonomy" id="502780"/>
    <lineage>
        <taxon>Eukaryota</taxon>
        <taxon>Fungi</taxon>
        <taxon>Dikarya</taxon>
        <taxon>Ascomycota</taxon>
        <taxon>Pezizomycotina</taxon>
        <taxon>Eurotiomycetes</taxon>
        <taxon>Eurotiomycetidae</taxon>
        <taxon>Onygenales</taxon>
        <taxon>Ajellomycetaceae</taxon>
        <taxon>Paracoccidioides</taxon>
    </lineage>
</organism>
<dbReference type="RefSeq" id="XP_010757808.1">
    <property type="nucleotide sequence ID" value="XM_010759506.1"/>
</dbReference>
<protein>
    <submittedName>
        <fullName evidence="1">Uncharacterized protein</fullName>
    </submittedName>
</protein>
<dbReference type="VEuPathDB" id="FungiDB:PADG_11244"/>
<dbReference type="GeneID" id="22587141"/>
<evidence type="ECO:0000313" key="1">
    <source>
        <dbReference type="EMBL" id="KGM92428.1"/>
    </source>
</evidence>
<dbReference type="AlphaFoldDB" id="A0A0A0HVM5"/>